<protein>
    <submittedName>
        <fullName evidence="3">Uncharacterized protein</fullName>
    </submittedName>
</protein>
<gene>
    <name evidence="3" type="ORF">LECACI_7A008442</name>
</gene>
<feature type="region of interest" description="Disordered" evidence="2">
    <location>
        <begin position="1"/>
        <end position="25"/>
    </location>
</feature>
<dbReference type="Proteomes" id="UP001296104">
    <property type="component" value="Unassembled WGS sequence"/>
</dbReference>
<dbReference type="EMBL" id="CAVMBE010000082">
    <property type="protein sequence ID" value="CAK4033284.1"/>
    <property type="molecule type" value="Genomic_DNA"/>
</dbReference>
<accession>A0AAI8Z697</accession>
<evidence type="ECO:0000256" key="1">
    <source>
        <dbReference type="SAM" id="Coils"/>
    </source>
</evidence>
<keyword evidence="4" id="KW-1185">Reference proteome</keyword>
<comment type="caution">
    <text evidence="3">The sequence shown here is derived from an EMBL/GenBank/DDBJ whole genome shotgun (WGS) entry which is preliminary data.</text>
</comment>
<evidence type="ECO:0000313" key="4">
    <source>
        <dbReference type="Proteomes" id="UP001296104"/>
    </source>
</evidence>
<proteinExistence type="predicted"/>
<organism evidence="3 4">
    <name type="scientific">Lecanosticta acicola</name>
    <dbReference type="NCBI Taxonomy" id="111012"/>
    <lineage>
        <taxon>Eukaryota</taxon>
        <taxon>Fungi</taxon>
        <taxon>Dikarya</taxon>
        <taxon>Ascomycota</taxon>
        <taxon>Pezizomycotina</taxon>
        <taxon>Dothideomycetes</taxon>
        <taxon>Dothideomycetidae</taxon>
        <taxon>Mycosphaerellales</taxon>
        <taxon>Mycosphaerellaceae</taxon>
        <taxon>Lecanosticta</taxon>
    </lineage>
</organism>
<feature type="coiled-coil region" evidence="1">
    <location>
        <begin position="107"/>
        <end position="151"/>
    </location>
</feature>
<dbReference type="AlphaFoldDB" id="A0AAI8Z697"/>
<reference evidence="3" key="1">
    <citation type="submission" date="2023-11" db="EMBL/GenBank/DDBJ databases">
        <authorList>
            <person name="Alioto T."/>
            <person name="Alioto T."/>
            <person name="Gomez Garrido J."/>
        </authorList>
    </citation>
    <scope>NUCLEOTIDE SEQUENCE</scope>
</reference>
<feature type="compositionally biased region" description="Polar residues" evidence="2">
    <location>
        <begin position="1"/>
        <end position="19"/>
    </location>
</feature>
<feature type="region of interest" description="Disordered" evidence="2">
    <location>
        <begin position="43"/>
        <end position="82"/>
    </location>
</feature>
<evidence type="ECO:0000313" key="3">
    <source>
        <dbReference type="EMBL" id="CAK4033284.1"/>
    </source>
</evidence>
<evidence type="ECO:0000256" key="2">
    <source>
        <dbReference type="SAM" id="MobiDB-lite"/>
    </source>
</evidence>
<sequence>MSSDRVQPSDTPSKTSSSMVEPPAERYAKFANMSAVHPVQTEAAIQTEAENAEDEEQQFHSAPSSPMLPARPDNDEPLHGFHRANSTLDTLLSLRKHQKDSNAAARLAALEAEVEKYRFRAEGARDLGWRIRDMMERRGRAEREGEEKKENDS</sequence>
<keyword evidence="1" id="KW-0175">Coiled coil</keyword>
<name>A0AAI8Z697_9PEZI</name>